<comment type="caution">
    <text evidence="3">The sequence shown here is derived from an EMBL/GenBank/DDBJ whole genome shotgun (WGS) entry which is preliminary data.</text>
</comment>
<dbReference type="InterPro" id="IPR001245">
    <property type="entry name" value="Ser-Thr/Tyr_kinase_cat_dom"/>
</dbReference>
<gene>
    <name evidence="3" type="ORF">CHRIB12_LOCUS6460</name>
</gene>
<evidence type="ECO:0000259" key="2">
    <source>
        <dbReference type="PROSITE" id="PS50011"/>
    </source>
</evidence>
<dbReference type="InterPro" id="IPR059179">
    <property type="entry name" value="MLKL-like_MCAfunc"/>
</dbReference>
<dbReference type="Proteomes" id="UP000684084">
    <property type="component" value="Unassembled WGS sequence"/>
</dbReference>
<feature type="domain" description="Protein kinase" evidence="2">
    <location>
        <begin position="424"/>
        <end position="512"/>
    </location>
</feature>
<evidence type="ECO:0000256" key="1">
    <source>
        <dbReference type="PROSITE-ProRule" id="PRU10141"/>
    </source>
</evidence>
<keyword evidence="1" id="KW-0067">ATP-binding</keyword>
<dbReference type="InterPro" id="IPR017441">
    <property type="entry name" value="Protein_kinase_ATP_BS"/>
</dbReference>
<dbReference type="EMBL" id="CAGKOT010000010">
    <property type="protein sequence ID" value="CAB5356663.1"/>
    <property type="molecule type" value="Genomic_DNA"/>
</dbReference>
<dbReference type="GO" id="GO:0005524">
    <property type="term" value="F:ATP binding"/>
    <property type="evidence" value="ECO:0007669"/>
    <property type="project" value="UniProtKB-UniRule"/>
</dbReference>
<dbReference type="AlphaFoldDB" id="A0A915Z0H9"/>
<evidence type="ECO:0000313" key="3">
    <source>
        <dbReference type="EMBL" id="CAB5356663.1"/>
    </source>
</evidence>
<dbReference type="OrthoDB" id="2420512at2759"/>
<dbReference type="CDD" id="cd21037">
    <property type="entry name" value="MLKL_NTD"/>
    <property type="match status" value="1"/>
</dbReference>
<dbReference type="GO" id="GO:0004672">
    <property type="term" value="F:protein kinase activity"/>
    <property type="evidence" value="ECO:0007669"/>
    <property type="project" value="InterPro"/>
</dbReference>
<proteinExistence type="predicted"/>
<name>A0A915Z0H9_9GLOM</name>
<evidence type="ECO:0000313" key="4">
    <source>
        <dbReference type="Proteomes" id="UP000684084"/>
    </source>
</evidence>
<protein>
    <recommendedName>
        <fullName evidence="2">Protein kinase domain-containing protein</fullName>
    </recommendedName>
</protein>
<dbReference type="Pfam" id="PF07714">
    <property type="entry name" value="PK_Tyr_Ser-Thr"/>
    <property type="match status" value="1"/>
</dbReference>
<reference evidence="3" key="1">
    <citation type="submission" date="2020-05" db="EMBL/GenBank/DDBJ databases">
        <authorList>
            <person name="Rincon C."/>
            <person name="Sanders R I."/>
            <person name="Robbins C."/>
            <person name="Chaturvedi A."/>
        </authorList>
    </citation>
    <scope>NUCLEOTIDE SEQUENCE</scope>
    <source>
        <strain evidence="3">CHB12</strain>
    </source>
</reference>
<dbReference type="PROSITE" id="PS00107">
    <property type="entry name" value="PROTEIN_KINASE_ATP"/>
    <property type="match status" value="1"/>
</dbReference>
<accession>A0A915Z0H9</accession>
<feature type="binding site" evidence="1">
    <location>
        <position position="452"/>
    </location>
    <ligand>
        <name>ATP</name>
        <dbReference type="ChEBI" id="CHEBI:30616"/>
    </ligand>
</feature>
<organism evidence="3 4">
    <name type="scientific">Rhizophagus irregularis</name>
    <dbReference type="NCBI Taxonomy" id="588596"/>
    <lineage>
        <taxon>Eukaryota</taxon>
        <taxon>Fungi</taxon>
        <taxon>Fungi incertae sedis</taxon>
        <taxon>Mucoromycota</taxon>
        <taxon>Glomeromycotina</taxon>
        <taxon>Glomeromycetes</taxon>
        <taxon>Glomerales</taxon>
        <taxon>Glomeraceae</taxon>
        <taxon>Rhizophagus</taxon>
    </lineage>
</organism>
<keyword evidence="1" id="KW-0547">Nucleotide-binding</keyword>
<sequence length="512" mass="59918">MDENTANGGQSDEEIVSIEIERESKILPYFSSLIEKLSNIYDEMVEICQTAKHNKESCELLLNRVEKTDMSLSNLKTYRKENFEYFSEENYNNLHKLVTIIGKMREFLTNNYKKNPEDLSNEFDFTVQLLDLNLEKPFSNFLPCDKNLKFLPLIREVTKMYDEISEIHQSAQYNKKTCLLILKKVEIAVTALNNLRIHSKENFRYLSRKNYINLCSLITIIGKICKLLTEISRFESYQKFIQIEKNIEIFRVCTGTESASKIEVPFASFLPLIEEVNKLYNDIDEIHRTAQYNKNTCEAMLKRVRIAITAIGNLKIRNLEFFSKKNFNNFHNLVAVISEMRHFLADISQGSKKYVLAKDINENFINLIDEFETATRLLQFHLIIYFAASDNDDENERIRADIEEEWIKKKIEDADILYFEYNEFIGIEEIGKGGFGIVNKAETSDKKLVALKGLIEKKSSKFEENVIKSFVEELKLLRTISYHDNINSFLGITKDYAENYIMRLAFKKYISE</sequence>
<dbReference type="VEuPathDB" id="FungiDB:RhiirFUN_010724"/>
<dbReference type="PROSITE" id="PS50011">
    <property type="entry name" value="PROTEIN_KINASE_DOM"/>
    <property type="match status" value="1"/>
</dbReference>
<dbReference type="InterPro" id="IPR000719">
    <property type="entry name" value="Prot_kinase_dom"/>
</dbReference>